<dbReference type="AlphaFoldDB" id="A0A485K1Y2"/>
<sequence length="445" mass="47018">MVFGPPPAALSRRVVVTGLGAVTPLGVGLEATWKRLIQGECGVSKITAFDTTGLDCNVAAQVPDDFDPLEHINKREARSQDVRFISFAIAAANEAIRDAQWAPTTEAQKERAGVAIGAGIGNLQEIVDTAALIHEKKYRRVSPFFVPRILINLAAGHVSITHGLKGPNHACTTACATGSHSIGDAYRFIRNGDADVMVAGGTEASLNPISMCGFLRAKALATKFNDKPHAASRPFDAARDGFVMGEGAGICFLEEYEHAKARGARIYGEIRGYGLSGDAHHMTAPHESGDGAYRAMESALRQSGLQASDIKYINAHATSTPLGDAAENRAIKRLFGPSFSLSHVVQSRESVSPIGAHAYNLSVSSTKGAVGHLLGAAGAVEAIFSLKALHENVLPPTLNLTNLSDDFDLDYVPLQAKRGVEVNAVLSNSFGFGGTNSSLCFAKID</sequence>
<dbReference type="SMART" id="SM00825">
    <property type="entry name" value="PKS_KS"/>
    <property type="match status" value="1"/>
</dbReference>
<evidence type="ECO:0000256" key="10">
    <source>
        <dbReference type="PIRSR" id="PIRSR000447-1"/>
    </source>
</evidence>
<organism evidence="14 15">
    <name type="scientific">Aphanomyces stellatus</name>
    <dbReference type="NCBI Taxonomy" id="120398"/>
    <lineage>
        <taxon>Eukaryota</taxon>
        <taxon>Sar</taxon>
        <taxon>Stramenopiles</taxon>
        <taxon>Oomycota</taxon>
        <taxon>Saprolegniomycetes</taxon>
        <taxon>Saprolegniales</taxon>
        <taxon>Verrucalvaceae</taxon>
        <taxon>Aphanomyces</taxon>
    </lineage>
</organism>
<evidence type="ECO:0000256" key="7">
    <source>
        <dbReference type="ARBA" id="ARBA00023160"/>
    </source>
</evidence>
<keyword evidence="15" id="KW-1185">Reference proteome</keyword>
<dbReference type="GO" id="GO:0005739">
    <property type="term" value="C:mitochondrion"/>
    <property type="evidence" value="ECO:0007669"/>
    <property type="project" value="TreeGrafter"/>
</dbReference>
<evidence type="ECO:0000256" key="3">
    <source>
        <dbReference type="ARBA" id="ARBA00022516"/>
    </source>
</evidence>
<dbReference type="EMBL" id="VJMH01000001">
    <property type="protein sequence ID" value="KAF0720813.1"/>
    <property type="molecule type" value="Genomic_DNA"/>
</dbReference>
<dbReference type="NCBIfam" id="NF005589">
    <property type="entry name" value="PRK07314.1"/>
    <property type="match status" value="1"/>
</dbReference>
<evidence type="ECO:0000313" key="14">
    <source>
        <dbReference type="EMBL" id="VFT77234.1"/>
    </source>
</evidence>
<dbReference type="Pfam" id="PF02801">
    <property type="entry name" value="Ketoacyl-synt_C"/>
    <property type="match status" value="1"/>
</dbReference>
<gene>
    <name evidence="14" type="primary">Aste57867_8</name>
    <name evidence="13" type="ORF">As57867_000008</name>
    <name evidence="14" type="ORF">ASTE57867_8</name>
</gene>
<dbReference type="EMBL" id="CAADRA010000001">
    <property type="protein sequence ID" value="VFT77234.1"/>
    <property type="molecule type" value="Genomic_DNA"/>
</dbReference>
<dbReference type="PANTHER" id="PTHR11712:SF336">
    <property type="entry name" value="3-OXOACYL-[ACYL-CARRIER-PROTEIN] SYNTHASE, MITOCHONDRIAL"/>
    <property type="match status" value="1"/>
</dbReference>
<keyword evidence="3 9" id="KW-0444">Lipid biosynthesis</keyword>
<evidence type="ECO:0000256" key="5">
    <source>
        <dbReference type="ARBA" id="ARBA00022832"/>
    </source>
</evidence>
<dbReference type="InterPro" id="IPR020841">
    <property type="entry name" value="PKS_Beta-ketoAc_synthase_dom"/>
</dbReference>
<evidence type="ECO:0000256" key="4">
    <source>
        <dbReference type="ARBA" id="ARBA00022679"/>
    </source>
</evidence>
<dbReference type="PROSITE" id="PS52004">
    <property type="entry name" value="KS3_2"/>
    <property type="match status" value="1"/>
</dbReference>
<dbReference type="PANTHER" id="PTHR11712">
    <property type="entry name" value="POLYKETIDE SYNTHASE-RELATED"/>
    <property type="match status" value="1"/>
</dbReference>
<dbReference type="NCBIfam" id="TIGR03150">
    <property type="entry name" value="fabF"/>
    <property type="match status" value="1"/>
</dbReference>
<keyword evidence="6" id="KW-0443">Lipid metabolism</keyword>
<comment type="pathway">
    <text evidence="1">Lipid metabolism; fatty acid biosynthesis.</text>
</comment>
<keyword evidence="8" id="KW-0012">Acyltransferase</keyword>
<evidence type="ECO:0000256" key="2">
    <source>
        <dbReference type="ARBA" id="ARBA00008467"/>
    </source>
</evidence>
<evidence type="ECO:0000256" key="8">
    <source>
        <dbReference type="ARBA" id="ARBA00023315"/>
    </source>
</evidence>
<dbReference type="InterPro" id="IPR014031">
    <property type="entry name" value="Ketoacyl_synth_C"/>
</dbReference>
<dbReference type="Proteomes" id="UP000332933">
    <property type="component" value="Unassembled WGS sequence"/>
</dbReference>
<dbReference type="InterPro" id="IPR014030">
    <property type="entry name" value="Ketoacyl_synth_N"/>
</dbReference>
<evidence type="ECO:0000256" key="6">
    <source>
        <dbReference type="ARBA" id="ARBA00023098"/>
    </source>
</evidence>
<dbReference type="FunFam" id="3.40.47.10:FF:000015">
    <property type="entry name" value="3-oxoacyl-[acyl-carrier-protein] synthase, mitochondrial"/>
    <property type="match status" value="1"/>
</dbReference>
<evidence type="ECO:0000313" key="13">
    <source>
        <dbReference type="EMBL" id="KAF0720813.1"/>
    </source>
</evidence>
<feature type="domain" description="Ketosynthase family 3 (KS3)" evidence="12">
    <location>
        <begin position="11"/>
        <end position="443"/>
    </location>
</feature>
<dbReference type="SUPFAM" id="SSF53901">
    <property type="entry name" value="Thiolase-like"/>
    <property type="match status" value="2"/>
</dbReference>
<keyword evidence="4 9" id="KW-0808">Transferase</keyword>
<dbReference type="FunFam" id="3.40.47.10:FF:000024">
    <property type="entry name" value="3-oxoacyl-[acyl-carrier-protein] synthase, mitochondrial"/>
    <property type="match status" value="1"/>
</dbReference>
<evidence type="ECO:0000313" key="15">
    <source>
        <dbReference type="Proteomes" id="UP000332933"/>
    </source>
</evidence>
<dbReference type="PIRSF" id="PIRSF000447">
    <property type="entry name" value="KAS_II"/>
    <property type="match status" value="1"/>
</dbReference>
<name>A0A485K1Y2_9STRA</name>
<evidence type="ECO:0000259" key="12">
    <source>
        <dbReference type="PROSITE" id="PS52004"/>
    </source>
</evidence>
<protein>
    <recommendedName>
        <fullName evidence="9">3-oxoacyl-[acyl-carrier-protein] synthase</fullName>
    </recommendedName>
</protein>
<dbReference type="GO" id="GO:0006633">
    <property type="term" value="P:fatty acid biosynthetic process"/>
    <property type="evidence" value="ECO:0007669"/>
    <property type="project" value="UniProtKB-KW"/>
</dbReference>
<dbReference type="InterPro" id="IPR016039">
    <property type="entry name" value="Thiolase-like"/>
</dbReference>
<dbReference type="InterPro" id="IPR017568">
    <property type="entry name" value="3-oxoacyl-ACP_synth-2"/>
</dbReference>
<dbReference type="CDD" id="cd00834">
    <property type="entry name" value="KAS_I_II"/>
    <property type="match status" value="1"/>
</dbReference>
<evidence type="ECO:0000256" key="11">
    <source>
        <dbReference type="RuleBase" id="RU003694"/>
    </source>
</evidence>
<keyword evidence="7 9" id="KW-0275">Fatty acid biosynthesis</keyword>
<reference evidence="14 15" key="1">
    <citation type="submission" date="2019-03" db="EMBL/GenBank/DDBJ databases">
        <authorList>
            <person name="Gaulin E."/>
            <person name="Dumas B."/>
        </authorList>
    </citation>
    <scope>NUCLEOTIDE SEQUENCE [LARGE SCALE GENOMIC DNA]</scope>
    <source>
        <strain evidence="14">CBS 568.67</strain>
    </source>
</reference>
<dbReference type="OrthoDB" id="5334845at2759"/>
<evidence type="ECO:0000256" key="1">
    <source>
        <dbReference type="ARBA" id="ARBA00005194"/>
    </source>
</evidence>
<feature type="active site" description="For beta-ketoacyl synthase activity" evidence="10">
    <location>
        <position position="175"/>
    </location>
</feature>
<dbReference type="Gene3D" id="3.40.47.10">
    <property type="match status" value="1"/>
</dbReference>
<keyword evidence="5" id="KW-0276">Fatty acid metabolism</keyword>
<dbReference type="InterPro" id="IPR000794">
    <property type="entry name" value="Beta-ketoacyl_synthase"/>
</dbReference>
<dbReference type="GO" id="GO:0004315">
    <property type="term" value="F:3-oxoacyl-[acyl-carrier-protein] synthase activity"/>
    <property type="evidence" value="ECO:0007669"/>
    <property type="project" value="TreeGrafter"/>
</dbReference>
<proteinExistence type="inferred from homology"/>
<evidence type="ECO:0000256" key="9">
    <source>
        <dbReference type="PIRNR" id="PIRNR000447"/>
    </source>
</evidence>
<reference evidence="13" key="2">
    <citation type="submission" date="2019-06" db="EMBL/GenBank/DDBJ databases">
        <title>Genomics analysis of Aphanomyces spp. identifies a new class of oomycete effector associated with host adaptation.</title>
        <authorList>
            <person name="Gaulin E."/>
        </authorList>
    </citation>
    <scope>NUCLEOTIDE SEQUENCE</scope>
    <source>
        <strain evidence="13">CBS 578.67</strain>
    </source>
</reference>
<dbReference type="Pfam" id="PF00109">
    <property type="entry name" value="ketoacyl-synt"/>
    <property type="match status" value="1"/>
</dbReference>
<accession>A0A485K1Y2</accession>
<comment type="similarity">
    <text evidence="2 9 11">Belongs to the thiolase-like superfamily. Beta-ketoacyl-ACP synthases family.</text>
</comment>